<evidence type="ECO:0000256" key="2">
    <source>
        <dbReference type="ARBA" id="ARBA00010480"/>
    </source>
</evidence>
<keyword evidence="6" id="KW-0548">Nucleotidyltransferase</keyword>
<name>A0A562K577_9BACI</name>
<keyword evidence="5 13" id="KW-0808">Transferase</keyword>
<dbReference type="Proteomes" id="UP000318667">
    <property type="component" value="Unassembled WGS sequence"/>
</dbReference>
<dbReference type="RefSeq" id="WP_144538712.1">
    <property type="nucleotide sequence ID" value="NZ_CBCSDC010000029.1"/>
</dbReference>
<dbReference type="GeneID" id="65401329"/>
<evidence type="ECO:0000256" key="5">
    <source>
        <dbReference type="ARBA" id="ARBA00022679"/>
    </source>
</evidence>
<evidence type="ECO:0000256" key="6">
    <source>
        <dbReference type="ARBA" id="ARBA00022695"/>
    </source>
</evidence>
<evidence type="ECO:0000256" key="1">
    <source>
        <dbReference type="ARBA" id="ARBA00001946"/>
    </source>
</evidence>
<keyword evidence="8" id="KW-0460">Magnesium</keyword>
<comment type="cofactor">
    <cofactor evidence="1">
        <name>Mg(2+)</name>
        <dbReference type="ChEBI" id="CHEBI:18420"/>
    </cofactor>
</comment>
<dbReference type="GO" id="GO:0008879">
    <property type="term" value="F:glucose-1-phosphate thymidylyltransferase activity"/>
    <property type="evidence" value="ECO:0007669"/>
    <property type="project" value="UniProtKB-EC"/>
</dbReference>
<dbReference type="InterPro" id="IPR005835">
    <property type="entry name" value="NTP_transferase_dom"/>
</dbReference>
<comment type="caution">
    <text evidence="13">The sequence shown here is derived from an EMBL/GenBank/DDBJ whole genome shotgun (WGS) entry which is preliminary data.</text>
</comment>
<dbReference type="PANTHER" id="PTHR43532:SF1">
    <property type="entry name" value="GLUCOSE-1-PHOSPHATE THYMIDYLYLTRANSFERASE 1"/>
    <property type="match status" value="1"/>
</dbReference>
<dbReference type="GO" id="GO:0046872">
    <property type="term" value="F:metal ion binding"/>
    <property type="evidence" value="ECO:0007669"/>
    <property type="project" value="UniProtKB-KW"/>
</dbReference>
<accession>A0A562K577</accession>
<evidence type="ECO:0000259" key="12">
    <source>
        <dbReference type="Pfam" id="PF00483"/>
    </source>
</evidence>
<evidence type="ECO:0000256" key="10">
    <source>
        <dbReference type="ARBA" id="ARBA00032598"/>
    </source>
</evidence>
<dbReference type="OrthoDB" id="9803871at2"/>
<keyword evidence="7" id="KW-0479">Metal-binding</keyword>
<reference evidence="13 14" key="1">
    <citation type="journal article" date="2015" name="Stand. Genomic Sci.">
        <title>Genomic Encyclopedia of Bacterial and Archaeal Type Strains, Phase III: the genomes of soil and plant-associated and newly described type strains.</title>
        <authorList>
            <person name="Whitman W.B."/>
            <person name="Woyke T."/>
            <person name="Klenk H.P."/>
            <person name="Zhou Y."/>
            <person name="Lilburn T.G."/>
            <person name="Beck B.J."/>
            <person name="De Vos P."/>
            <person name="Vandamme P."/>
            <person name="Eisen J.A."/>
            <person name="Garrity G."/>
            <person name="Hugenholtz P."/>
            <person name="Kyrpides N.C."/>
        </authorList>
    </citation>
    <scope>NUCLEOTIDE SEQUENCE [LARGE SCALE GENOMIC DNA]</scope>
    <source>
        <strain evidence="13 14">CGMCC 1.10115</strain>
    </source>
</reference>
<organism evidence="13 14">
    <name type="scientific">Cytobacillus oceanisediminis</name>
    <dbReference type="NCBI Taxonomy" id="665099"/>
    <lineage>
        <taxon>Bacteria</taxon>
        <taxon>Bacillati</taxon>
        <taxon>Bacillota</taxon>
        <taxon>Bacilli</taxon>
        <taxon>Bacillales</taxon>
        <taxon>Bacillaceae</taxon>
        <taxon>Cytobacillus</taxon>
    </lineage>
</organism>
<dbReference type="PANTHER" id="PTHR43532">
    <property type="entry name" value="GLUCOSE-1-PHOSPHATE THYMIDYLYLTRANSFERASE"/>
    <property type="match status" value="1"/>
</dbReference>
<dbReference type="EC" id="2.7.7.24" evidence="3"/>
<evidence type="ECO:0000256" key="8">
    <source>
        <dbReference type="ARBA" id="ARBA00022842"/>
    </source>
</evidence>
<proteinExistence type="inferred from homology"/>
<gene>
    <name evidence="13" type="ORF">IQ19_00022</name>
</gene>
<dbReference type="SUPFAM" id="SSF53448">
    <property type="entry name" value="Nucleotide-diphospho-sugar transferases"/>
    <property type="match status" value="1"/>
</dbReference>
<evidence type="ECO:0000256" key="7">
    <source>
        <dbReference type="ARBA" id="ARBA00022723"/>
    </source>
</evidence>
<dbReference type="InterPro" id="IPR029044">
    <property type="entry name" value="Nucleotide-diphossugar_trans"/>
</dbReference>
<protein>
    <recommendedName>
        <fullName evidence="4">Glucose-1-phosphate thymidylyltransferase</fullName>
        <ecNumber evidence="3">2.7.7.24</ecNumber>
    </recommendedName>
    <alternativeName>
        <fullName evidence="10">dTDP-glucose pyrophosphorylase</fullName>
    </alternativeName>
    <alternativeName>
        <fullName evidence="9">dTDP-glucose synthase</fullName>
    </alternativeName>
</protein>
<evidence type="ECO:0000256" key="9">
    <source>
        <dbReference type="ARBA" id="ARBA00032492"/>
    </source>
</evidence>
<evidence type="ECO:0000313" key="14">
    <source>
        <dbReference type="Proteomes" id="UP000318667"/>
    </source>
</evidence>
<evidence type="ECO:0000256" key="3">
    <source>
        <dbReference type="ARBA" id="ARBA00012461"/>
    </source>
</evidence>
<evidence type="ECO:0000313" key="13">
    <source>
        <dbReference type="EMBL" id="TWH90579.1"/>
    </source>
</evidence>
<dbReference type="InterPro" id="IPR005907">
    <property type="entry name" value="G1P_thy_trans_s"/>
</dbReference>
<comment type="catalytic activity">
    <reaction evidence="11">
        <text>dTTP + alpha-D-glucose 1-phosphate + H(+) = dTDP-alpha-D-glucose + diphosphate</text>
        <dbReference type="Rhea" id="RHEA:15225"/>
        <dbReference type="ChEBI" id="CHEBI:15378"/>
        <dbReference type="ChEBI" id="CHEBI:33019"/>
        <dbReference type="ChEBI" id="CHEBI:37568"/>
        <dbReference type="ChEBI" id="CHEBI:57477"/>
        <dbReference type="ChEBI" id="CHEBI:58601"/>
        <dbReference type="EC" id="2.7.7.24"/>
    </reaction>
</comment>
<dbReference type="EMBL" id="VLKI01000001">
    <property type="protein sequence ID" value="TWH90579.1"/>
    <property type="molecule type" value="Genomic_DNA"/>
</dbReference>
<keyword evidence="14" id="KW-1185">Reference proteome</keyword>
<dbReference type="AlphaFoldDB" id="A0A562K577"/>
<evidence type="ECO:0000256" key="11">
    <source>
        <dbReference type="ARBA" id="ARBA00049336"/>
    </source>
</evidence>
<feature type="domain" description="Nucleotidyl transferase" evidence="12">
    <location>
        <begin position="2"/>
        <end position="236"/>
    </location>
</feature>
<dbReference type="Gene3D" id="3.90.550.10">
    <property type="entry name" value="Spore Coat Polysaccharide Biosynthesis Protein SpsA, Chain A"/>
    <property type="match status" value="1"/>
</dbReference>
<comment type="similarity">
    <text evidence="2">Belongs to the glucose-1-phosphate thymidylyltransferase family.</text>
</comment>
<sequence>MKGIILAGGTGTRLTPFTRILNKHLLPVGPYPMIYWPIFKLRDSGIKEILIVTNQKDLTFFKEILGKGEELKVKLYFKTQKTEGGGIADALLSARDFINNDKFTVLLGDNLFDDSLIPYIKGFEMQKSGARVLLKEVSNPSRYGVPLLDTEGKKILSIHEKPNQPPSSYCVTGIYMYDKNVFQMIKSIKPSYRNELEITDVNNLYIKQNLLEYEVLKGWWIDAGTHQSLFMAQKHVYEYFLKEGKND</sequence>
<dbReference type="Pfam" id="PF00483">
    <property type="entry name" value="NTP_transferase"/>
    <property type="match status" value="1"/>
</dbReference>
<evidence type="ECO:0000256" key="4">
    <source>
        <dbReference type="ARBA" id="ARBA00017654"/>
    </source>
</evidence>